<evidence type="ECO:0000256" key="3">
    <source>
        <dbReference type="ARBA" id="ARBA00022448"/>
    </source>
</evidence>
<sequence>MNRKLLLLLVLLIVGIFSLGANPLTLDDALERARVHNLSLQSNAIDVNAAKRDVDTSWNLFLPSLNLSLSHSGSGPVFNAAEQTVMGPTGSFITVPNSFKDTGLALGLSMQFTLNAAVKEQLESYNLGYQIQKVTYEQAKAEVQRNVTQLFYYLLMEKQNIEVQEANLELARQQWEDVKKKYEEGFASEVELLTSELSYEQMKPPLQQSRNQYESNLLSLKALLGMDLSEPLELEGEIPSLMKNLEVAELKEYLAKSYSITLLDLNLAQIEKQKELNRKQAFTPSLSLQGKYDVSAWNDLYSNSFSDSFSYSVSVVLPLDGFIPNSRTQVGLASMEDSLNKLALQRKQALRQMEARVISQVQNLNMLSLQADLAEQSIAVSERLYEAQEIQYNSGYLDFVTLEGARNNLMRAKQGLLGVQYQYISALIDLFYDLNIQMKELNSSYES</sequence>
<evidence type="ECO:0000256" key="4">
    <source>
        <dbReference type="ARBA" id="ARBA00022452"/>
    </source>
</evidence>
<keyword evidence="6" id="KW-0472">Membrane</keyword>
<evidence type="ECO:0000256" key="2">
    <source>
        <dbReference type="ARBA" id="ARBA00007613"/>
    </source>
</evidence>
<protein>
    <submittedName>
        <fullName evidence="9">TolC family protein</fullName>
    </submittedName>
</protein>
<dbReference type="InterPro" id="IPR003423">
    <property type="entry name" value="OMP_efflux"/>
</dbReference>
<dbReference type="Gene3D" id="1.20.1600.10">
    <property type="entry name" value="Outer membrane efflux proteins (OEP)"/>
    <property type="match status" value="1"/>
</dbReference>
<evidence type="ECO:0000313" key="9">
    <source>
        <dbReference type="EMBL" id="RFU95104.1"/>
    </source>
</evidence>
<evidence type="ECO:0000313" key="10">
    <source>
        <dbReference type="Proteomes" id="UP000264002"/>
    </source>
</evidence>
<dbReference type="PANTHER" id="PTHR30026">
    <property type="entry name" value="OUTER MEMBRANE PROTEIN TOLC"/>
    <property type="match status" value="1"/>
</dbReference>
<dbReference type="PANTHER" id="PTHR30026:SF20">
    <property type="entry name" value="OUTER MEMBRANE PROTEIN TOLC"/>
    <property type="match status" value="1"/>
</dbReference>
<dbReference type="GO" id="GO:1990281">
    <property type="term" value="C:efflux pump complex"/>
    <property type="evidence" value="ECO:0007669"/>
    <property type="project" value="TreeGrafter"/>
</dbReference>
<comment type="subcellular location">
    <subcellularLocation>
        <location evidence="1">Cell outer membrane</location>
    </subcellularLocation>
</comment>
<evidence type="ECO:0000256" key="8">
    <source>
        <dbReference type="SAM" id="Coils"/>
    </source>
</evidence>
<accession>A0A372MH93</accession>
<dbReference type="InterPro" id="IPR051906">
    <property type="entry name" value="TolC-like"/>
</dbReference>
<dbReference type="RefSeq" id="WP_117329913.1">
    <property type="nucleotide sequence ID" value="NZ_QUWK01000005.1"/>
</dbReference>
<comment type="caution">
    <text evidence="9">The sequence shown here is derived from an EMBL/GenBank/DDBJ whole genome shotgun (WGS) entry which is preliminary data.</text>
</comment>
<dbReference type="EMBL" id="QUWK01000005">
    <property type="protein sequence ID" value="RFU95104.1"/>
    <property type="molecule type" value="Genomic_DNA"/>
</dbReference>
<dbReference type="SUPFAM" id="SSF56954">
    <property type="entry name" value="Outer membrane efflux proteins (OEP)"/>
    <property type="match status" value="1"/>
</dbReference>
<evidence type="ECO:0000256" key="1">
    <source>
        <dbReference type="ARBA" id="ARBA00004442"/>
    </source>
</evidence>
<reference evidence="9 10" key="2">
    <citation type="submission" date="2018-09" db="EMBL/GenBank/DDBJ databases">
        <title>Genome of Sphaerochaeta halotolerans strain 4-11.</title>
        <authorList>
            <person name="Nazina T.N."/>
            <person name="Sokolova D.S."/>
        </authorList>
    </citation>
    <scope>NUCLEOTIDE SEQUENCE [LARGE SCALE GENOMIC DNA]</scope>
    <source>
        <strain evidence="9 10">4-11</strain>
    </source>
</reference>
<dbReference type="GO" id="GO:0009279">
    <property type="term" value="C:cell outer membrane"/>
    <property type="evidence" value="ECO:0007669"/>
    <property type="project" value="UniProtKB-SubCell"/>
</dbReference>
<evidence type="ECO:0000256" key="6">
    <source>
        <dbReference type="ARBA" id="ARBA00023136"/>
    </source>
</evidence>
<keyword evidence="10" id="KW-1185">Reference proteome</keyword>
<name>A0A372MH93_9SPIR</name>
<keyword evidence="8" id="KW-0175">Coiled coil</keyword>
<dbReference type="Pfam" id="PF02321">
    <property type="entry name" value="OEP"/>
    <property type="match status" value="2"/>
</dbReference>
<proteinExistence type="inferred from homology"/>
<keyword evidence="3" id="KW-0813">Transport</keyword>
<organism evidence="9 10">
    <name type="scientific">Sphaerochaeta halotolerans</name>
    <dbReference type="NCBI Taxonomy" id="2293840"/>
    <lineage>
        <taxon>Bacteria</taxon>
        <taxon>Pseudomonadati</taxon>
        <taxon>Spirochaetota</taxon>
        <taxon>Spirochaetia</taxon>
        <taxon>Spirochaetales</taxon>
        <taxon>Sphaerochaetaceae</taxon>
        <taxon>Sphaerochaeta</taxon>
    </lineage>
</organism>
<reference evidence="10" key="1">
    <citation type="submission" date="2018-08" db="EMBL/GenBank/DDBJ databases">
        <authorList>
            <person name="Grouzdev D.S."/>
            <person name="Krutkina M.S."/>
        </authorList>
    </citation>
    <scope>NUCLEOTIDE SEQUENCE [LARGE SCALE GENOMIC DNA]</scope>
    <source>
        <strain evidence="10">4-11</strain>
    </source>
</reference>
<gene>
    <name evidence="9" type="ORF">DYP60_05615</name>
</gene>
<evidence type="ECO:0000256" key="5">
    <source>
        <dbReference type="ARBA" id="ARBA00022692"/>
    </source>
</evidence>
<dbReference type="GO" id="GO:0015562">
    <property type="term" value="F:efflux transmembrane transporter activity"/>
    <property type="evidence" value="ECO:0007669"/>
    <property type="project" value="InterPro"/>
</dbReference>
<keyword evidence="7" id="KW-0998">Cell outer membrane</keyword>
<keyword evidence="5" id="KW-0812">Transmembrane</keyword>
<comment type="similarity">
    <text evidence="2">Belongs to the outer membrane factor (OMF) (TC 1.B.17) family.</text>
</comment>
<dbReference type="Proteomes" id="UP000264002">
    <property type="component" value="Unassembled WGS sequence"/>
</dbReference>
<evidence type="ECO:0000256" key="7">
    <source>
        <dbReference type="ARBA" id="ARBA00023237"/>
    </source>
</evidence>
<dbReference type="AlphaFoldDB" id="A0A372MH93"/>
<keyword evidence="4" id="KW-1134">Transmembrane beta strand</keyword>
<feature type="coiled-coil region" evidence="8">
    <location>
        <begin position="154"/>
        <end position="181"/>
    </location>
</feature>
<dbReference type="GO" id="GO:0015288">
    <property type="term" value="F:porin activity"/>
    <property type="evidence" value="ECO:0007669"/>
    <property type="project" value="TreeGrafter"/>
</dbReference>